<evidence type="ECO:0000313" key="7">
    <source>
        <dbReference type="Proteomes" id="UP001595536"/>
    </source>
</evidence>
<dbReference type="InterPro" id="IPR020846">
    <property type="entry name" value="MFS_dom"/>
</dbReference>
<dbReference type="InterPro" id="IPR050327">
    <property type="entry name" value="Proton-linked_MCT"/>
</dbReference>
<dbReference type="Gene3D" id="1.20.1250.20">
    <property type="entry name" value="MFS general substrate transporter like domains"/>
    <property type="match status" value="2"/>
</dbReference>
<reference evidence="7" key="1">
    <citation type="journal article" date="2019" name="Int. J. Syst. Evol. Microbiol.">
        <title>The Global Catalogue of Microorganisms (GCM) 10K type strain sequencing project: providing services to taxonomists for standard genome sequencing and annotation.</title>
        <authorList>
            <consortium name="The Broad Institute Genomics Platform"/>
            <consortium name="The Broad Institute Genome Sequencing Center for Infectious Disease"/>
            <person name="Wu L."/>
            <person name="Ma J."/>
        </authorList>
    </citation>
    <scope>NUCLEOTIDE SEQUENCE [LARGE SCALE GENOMIC DNA]</scope>
    <source>
        <strain evidence="7">CCM 7941</strain>
    </source>
</reference>
<dbReference type="PANTHER" id="PTHR11360">
    <property type="entry name" value="MONOCARBOXYLATE TRANSPORTER"/>
    <property type="match status" value="1"/>
</dbReference>
<keyword evidence="7" id="KW-1185">Reference proteome</keyword>
<keyword evidence="3 4" id="KW-0472">Membrane</keyword>
<sequence>MNAVMEHALLKESARRGWTVVAAAFAVMFCTLGSLYAFPAFFNALQQEFSASRAALSWVFAAAVAIYFVMGVVGGPLADRFGSRPVTLGGVTLTGLSLIGASYAGSVQSVAVAVGIGMGFGIGFSYVPSVSAVQRWFLLRRGFASGIAVSGIGLGTLVMPKVAEHLVNGLGWRGAYVALGLFVVVAGGLAALFLDSEPEKRGMAPDGKLLAGPPPARGELPGMSLGETVRSPQFRAFYVASVLAAVGLFIPFVHLAPSAQDRGVDPSTAVTLFALIGIGSTAGRFLIGGVADRLGRRLSLTLMFLGLGVMMAWWIVARDAVGLAIFALAFGLCYGGYVALAPALLVDVFGPRNASGVIGVSYTAGAVGSLLGPPLAGYAFDVTGSYALPIAMAAAMAFIAAWLVYRMPEPRLNG</sequence>
<dbReference type="EMBL" id="JBHRUV010000012">
    <property type="protein sequence ID" value="MFC3265118.1"/>
    <property type="molecule type" value="Genomic_DNA"/>
</dbReference>
<dbReference type="Pfam" id="PF07690">
    <property type="entry name" value="MFS_1"/>
    <property type="match status" value="1"/>
</dbReference>
<feature type="transmembrane region" description="Helical" evidence="4">
    <location>
        <begin position="323"/>
        <end position="345"/>
    </location>
</feature>
<feature type="transmembrane region" description="Helical" evidence="4">
    <location>
        <begin position="54"/>
        <end position="74"/>
    </location>
</feature>
<feature type="transmembrane region" description="Helical" evidence="4">
    <location>
        <begin position="86"/>
        <end position="104"/>
    </location>
</feature>
<dbReference type="InterPro" id="IPR011701">
    <property type="entry name" value="MFS"/>
</dbReference>
<feature type="transmembrane region" description="Helical" evidence="4">
    <location>
        <begin position="386"/>
        <end position="405"/>
    </location>
</feature>
<protein>
    <submittedName>
        <fullName evidence="6">MFS transporter</fullName>
    </submittedName>
</protein>
<gene>
    <name evidence="6" type="ORF">ACFOEX_01925</name>
</gene>
<feature type="transmembrane region" description="Helical" evidence="4">
    <location>
        <begin position="110"/>
        <end position="130"/>
    </location>
</feature>
<dbReference type="InterPro" id="IPR036259">
    <property type="entry name" value="MFS_trans_sf"/>
</dbReference>
<evidence type="ECO:0000259" key="5">
    <source>
        <dbReference type="PROSITE" id="PS50850"/>
    </source>
</evidence>
<dbReference type="PROSITE" id="PS50850">
    <property type="entry name" value="MFS"/>
    <property type="match status" value="1"/>
</dbReference>
<proteinExistence type="predicted"/>
<keyword evidence="1 4" id="KW-0812">Transmembrane</keyword>
<evidence type="ECO:0000256" key="4">
    <source>
        <dbReference type="SAM" id="Phobius"/>
    </source>
</evidence>
<feature type="transmembrane region" description="Helical" evidence="4">
    <location>
        <begin position="175"/>
        <end position="194"/>
    </location>
</feature>
<feature type="transmembrane region" description="Helical" evidence="4">
    <location>
        <begin position="142"/>
        <end position="163"/>
    </location>
</feature>
<feature type="transmembrane region" description="Helical" evidence="4">
    <location>
        <begin position="357"/>
        <end position="380"/>
    </location>
</feature>
<comment type="caution">
    <text evidence="6">The sequence shown here is derived from an EMBL/GenBank/DDBJ whole genome shotgun (WGS) entry which is preliminary data.</text>
</comment>
<dbReference type="Proteomes" id="UP001595536">
    <property type="component" value="Unassembled WGS sequence"/>
</dbReference>
<keyword evidence="2 4" id="KW-1133">Transmembrane helix</keyword>
<feature type="transmembrane region" description="Helical" evidence="4">
    <location>
        <begin position="268"/>
        <end position="287"/>
    </location>
</feature>
<feature type="transmembrane region" description="Helical" evidence="4">
    <location>
        <begin position="299"/>
        <end position="317"/>
    </location>
</feature>
<feature type="transmembrane region" description="Helical" evidence="4">
    <location>
        <begin position="20"/>
        <end position="42"/>
    </location>
</feature>
<evidence type="ECO:0000256" key="1">
    <source>
        <dbReference type="ARBA" id="ARBA00022692"/>
    </source>
</evidence>
<dbReference type="SUPFAM" id="SSF103473">
    <property type="entry name" value="MFS general substrate transporter"/>
    <property type="match status" value="1"/>
</dbReference>
<dbReference type="RefSeq" id="WP_376831243.1">
    <property type="nucleotide sequence ID" value="NZ_JBHLWR010000006.1"/>
</dbReference>
<organism evidence="6 7">
    <name type="scientific">Camelimonas abortus</name>
    <dbReference type="NCBI Taxonomy" id="1017184"/>
    <lineage>
        <taxon>Bacteria</taxon>
        <taxon>Pseudomonadati</taxon>
        <taxon>Pseudomonadota</taxon>
        <taxon>Alphaproteobacteria</taxon>
        <taxon>Hyphomicrobiales</taxon>
        <taxon>Chelatococcaceae</taxon>
        <taxon>Camelimonas</taxon>
    </lineage>
</organism>
<feature type="domain" description="Major facilitator superfamily (MFS) profile" evidence="5">
    <location>
        <begin position="19"/>
        <end position="412"/>
    </location>
</feature>
<name>A0ABV7LBM9_9HYPH</name>
<feature type="transmembrane region" description="Helical" evidence="4">
    <location>
        <begin position="236"/>
        <end position="256"/>
    </location>
</feature>
<evidence type="ECO:0000256" key="2">
    <source>
        <dbReference type="ARBA" id="ARBA00022989"/>
    </source>
</evidence>
<accession>A0ABV7LBM9</accession>
<evidence type="ECO:0000256" key="3">
    <source>
        <dbReference type="ARBA" id="ARBA00023136"/>
    </source>
</evidence>
<evidence type="ECO:0000313" key="6">
    <source>
        <dbReference type="EMBL" id="MFC3265118.1"/>
    </source>
</evidence>
<dbReference type="PANTHER" id="PTHR11360:SF284">
    <property type="entry name" value="EG:103B4.3 PROTEIN-RELATED"/>
    <property type="match status" value="1"/>
</dbReference>